<dbReference type="OMA" id="DACTNVN"/>
<keyword evidence="7" id="KW-0325">Glycoprotein</keyword>
<evidence type="ECO:0000256" key="7">
    <source>
        <dbReference type="ARBA" id="ARBA00023180"/>
    </source>
</evidence>
<feature type="compositionally biased region" description="Low complexity" evidence="9">
    <location>
        <begin position="826"/>
        <end position="850"/>
    </location>
</feature>
<sequence>MYIRNAVVTSELAIRMAVESVRDKNILPDIELNITRYYSYEDESSLSAIETFKMVESNVDAVIGDADTDLTRASASITSLFSIPQCSAASGTFSLPDRDAYPFFFRTVGSITTHAYALGAWMKNMGWQTFSLLYSADALGDRVADILSDQGEQYGFYYAQSYRFSHATDESIEQALTELNRSGSRIIILAFSRPYQQVNVLRKAREMGFMSKGWVWMVADDLADNFLQNIKDDDDGDAVTAYNGLMYISTLWNLTGLPAFDEFQAKWRQQPVPSDYSDPSNWTTTSLNYGAAQAYSCLELLTLGINKALDQYSGGREKGLQDLASDTFNTSSMTPMFYNFNYSGPAGNLTFTDTGDLQKGYFQVFYLQNGIAVPYANIKIDSYESINDRIIYPGNTQEKPSDIAIHQYINPTPTSPLGIAILIVCSVGLFFCLLMAILIFLHRHLKPIMISSPVFCYLQLLGISMCYITLILLVRQPTPATCVSRQFLFCMGFAFVVGSIIAKNYRIYKIYQNVFTIRTSRLKSTYLLRLVGIFQIFVVVPLAVWNIVYRVEVVSYQLFQTDFCWVCEYPTAENGQWGRFNLAQMFVLIWLFLLILTACFLAFKTRDVSSKWSETTQIAYVSYNLIVSASVMVPGLLLGNDYYDISLYLYVSSLMFGSTFTLITIFIPKFVIISRHILQNSKKINIYRMNSDSQNQMSVHSTNSMDQNIQLNLVAKNMYDFTVQAHEGILPVKKMAKFDFLSIWTLKHVVLVPFKKYFILSEKSGENATVYHYVSCEPALVGSTNHFTFRVRTDKSMYFLFQVYDRESLDRWVSWFNRDPSTERGISPNVVRNNNDNNNDPDDSPISPDRAAVKMPKNESATFGNMQSEMLYNSSTPSLQQNSSIPQSYPTSFSLSRSAKQGPVGTCSINSPYASYVSNSNFEVSGAPHVTSPYTSFTTSNPNFGRGNLPSNQQNSFGVINENAWQRYP</sequence>
<keyword evidence="6" id="KW-0675">Receptor</keyword>
<dbReference type="Pfam" id="PF01094">
    <property type="entry name" value="ANF_receptor"/>
    <property type="match status" value="1"/>
</dbReference>
<dbReference type="GO" id="GO:0007214">
    <property type="term" value="P:gamma-aminobutyric acid signaling pathway"/>
    <property type="evidence" value="ECO:0007669"/>
    <property type="project" value="TreeGrafter"/>
</dbReference>
<name>A0A1X0S0L0_RHIZD</name>
<dbReference type="EMBL" id="KV921346">
    <property type="protein sequence ID" value="ORE17806.1"/>
    <property type="molecule type" value="Genomic_DNA"/>
</dbReference>
<feature type="transmembrane region" description="Helical" evidence="10">
    <location>
        <begin position="526"/>
        <end position="548"/>
    </location>
</feature>
<dbReference type="VEuPathDB" id="FungiDB:BCV72DRAFT_178015"/>
<evidence type="ECO:0000313" key="12">
    <source>
        <dbReference type="EMBL" id="ORE17806.1"/>
    </source>
</evidence>
<keyword evidence="5 10" id="KW-0472">Membrane</keyword>
<dbReference type="GO" id="GO:0004965">
    <property type="term" value="F:G protein-coupled GABA receptor activity"/>
    <property type="evidence" value="ECO:0007669"/>
    <property type="project" value="InterPro"/>
</dbReference>
<keyword evidence="8" id="KW-0807">Transducer</keyword>
<gene>
    <name evidence="12" type="ORF">BCV71DRAFT_264456</name>
</gene>
<evidence type="ECO:0000313" key="13">
    <source>
        <dbReference type="Proteomes" id="UP000242381"/>
    </source>
</evidence>
<keyword evidence="4" id="KW-0297">G-protein coupled receptor</keyword>
<feature type="region of interest" description="Disordered" evidence="9">
    <location>
        <begin position="824"/>
        <end position="858"/>
    </location>
</feature>
<reference evidence="12 13" key="1">
    <citation type="journal article" date="2016" name="Proc. Natl. Acad. Sci. U.S.A.">
        <title>Lipid metabolic changes in an early divergent fungus govern the establishment of a mutualistic symbiosis with endobacteria.</title>
        <authorList>
            <person name="Lastovetsky O.A."/>
            <person name="Gaspar M.L."/>
            <person name="Mondo S.J."/>
            <person name="LaButti K.M."/>
            <person name="Sandor L."/>
            <person name="Grigoriev I.V."/>
            <person name="Henry S.A."/>
            <person name="Pawlowska T.E."/>
        </authorList>
    </citation>
    <scope>NUCLEOTIDE SEQUENCE [LARGE SCALE GENOMIC DNA]</scope>
    <source>
        <strain evidence="12 13">ATCC 11559</strain>
    </source>
</reference>
<accession>A0A1X0S0L0</accession>
<feature type="transmembrane region" description="Helical" evidence="10">
    <location>
        <begin position="454"/>
        <end position="474"/>
    </location>
</feature>
<evidence type="ECO:0000256" key="1">
    <source>
        <dbReference type="ARBA" id="ARBA00004141"/>
    </source>
</evidence>
<keyword evidence="2 10" id="KW-0812">Transmembrane</keyword>
<evidence type="ECO:0000256" key="4">
    <source>
        <dbReference type="ARBA" id="ARBA00023040"/>
    </source>
</evidence>
<evidence type="ECO:0000256" key="6">
    <source>
        <dbReference type="ARBA" id="ARBA00023170"/>
    </source>
</evidence>
<dbReference type="Proteomes" id="UP000242381">
    <property type="component" value="Unassembled WGS sequence"/>
</dbReference>
<feature type="compositionally biased region" description="Polar residues" evidence="9">
    <location>
        <begin position="941"/>
        <end position="958"/>
    </location>
</feature>
<feature type="transmembrane region" description="Helical" evidence="10">
    <location>
        <begin position="486"/>
        <end position="505"/>
    </location>
</feature>
<dbReference type="AlphaFoldDB" id="A0A1X0S0L0"/>
<dbReference type="Gene3D" id="3.40.50.2300">
    <property type="match status" value="2"/>
</dbReference>
<evidence type="ECO:0000256" key="10">
    <source>
        <dbReference type="SAM" id="Phobius"/>
    </source>
</evidence>
<feature type="region of interest" description="Disordered" evidence="9">
    <location>
        <begin position="874"/>
        <end position="901"/>
    </location>
</feature>
<evidence type="ECO:0000256" key="9">
    <source>
        <dbReference type="SAM" id="MobiDB-lite"/>
    </source>
</evidence>
<dbReference type="InterPro" id="IPR000337">
    <property type="entry name" value="GPCR_3"/>
</dbReference>
<dbReference type="InterPro" id="IPR017978">
    <property type="entry name" value="GPCR_3_C"/>
</dbReference>
<dbReference type="PROSITE" id="PS50259">
    <property type="entry name" value="G_PROTEIN_RECEP_F3_4"/>
    <property type="match status" value="1"/>
</dbReference>
<dbReference type="Pfam" id="PF00003">
    <property type="entry name" value="7tm_3"/>
    <property type="match status" value="1"/>
</dbReference>
<feature type="transmembrane region" description="Helical" evidence="10">
    <location>
        <begin position="417"/>
        <end position="442"/>
    </location>
</feature>
<evidence type="ECO:0000256" key="5">
    <source>
        <dbReference type="ARBA" id="ARBA00023136"/>
    </source>
</evidence>
<dbReference type="PRINTS" id="PR01176">
    <property type="entry name" value="GABABRECEPTR"/>
</dbReference>
<feature type="compositionally biased region" description="Polar residues" evidence="9">
    <location>
        <begin position="874"/>
        <end position="899"/>
    </location>
</feature>
<dbReference type="GO" id="GO:0038039">
    <property type="term" value="C:G protein-coupled receptor heterodimeric complex"/>
    <property type="evidence" value="ECO:0007669"/>
    <property type="project" value="TreeGrafter"/>
</dbReference>
<feature type="transmembrane region" description="Helical" evidence="10">
    <location>
        <begin position="582"/>
        <end position="603"/>
    </location>
</feature>
<proteinExistence type="predicted"/>
<feature type="transmembrane region" description="Helical" evidence="10">
    <location>
        <begin position="615"/>
        <end position="637"/>
    </location>
</feature>
<dbReference type="VEuPathDB" id="FungiDB:BCV72DRAFT_333266"/>
<protein>
    <submittedName>
        <fullName evidence="12">Periplasmic binding protein-like I</fullName>
    </submittedName>
</protein>
<dbReference type="InterPro" id="IPR001828">
    <property type="entry name" value="ANF_lig-bd_rcpt"/>
</dbReference>
<keyword evidence="3 10" id="KW-1133">Transmembrane helix</keyword>
<dbReference type="PANTHER" id="PTHR10519">
    <property type="entry name" value="GABA-B RECEPTOR"/>
    <property type="match status" value="1"/>
</dbReference>
<evidence type="ECO:0000259" key="11">
    <source>
        <dbReference type="PROSITE" id="PS50259"/>
    </source>
</evidence>
<feature type="domain" description="G-protein coupled receptors family 3 profile" evidence="11">
    <location>
        <begin position="417"/>
        <end position="683"/>
    </location>
</feature>
<dbReference type="SUPFAM" id="SSF53822">
    <property type="entry name" value="Periplasmic binding protein-like I"/>
    <property type="match status" value="1"/>
</dbReference>
<dbReference type="PRINTS" id="PR00248">
    <property type="entry name" value="GPCRMGR"/>
</dbReference>
<dbReference type="InterPro" id="IPR002455">
    <property type="entry name" value="GPCR3_GABA-B"/>
</dbReference>
<evidence type="ECO:0000256" key="8">
    <source>
        <dbReference type="ARBA" id="ARBA00023224"/>
    </source>
</evidence>
<feature type="transmembrane region" description="Helical" evidence="10">
    <location>
        <begin position="649"/>
        <end position="673"/>
    </location>
</feature>
<evidence type="ECO:0000256" key="3">
    <source>
        <dbReference type="ARBA" id="ARBA00022989"/>
    </source>
</evidence>
<dbReference type="CDD" id="cd15047">
    <property type="entry name" value="7tmC_GABA-B-like"/>
    <property type="match status" value="1"/>
</dbReference>
<dbReference type="InterPro" id="IPR028082">
    <property type="entry name" value="Peripla_BP_I"/>
</dbReference>
<feature type="region of interest" description="Disordered" evidence="9">
    <location>
        <begin position="941"/>
        <end position="969"/>
    </location>
</feature>
<dbReference type="PANTHER" id="PTHR10519:SF20">
    <property type="entry name" value="G-PROTEIN COUPLED RECEPTOR 156-RELATED"/>
    <property type="match status" value="1"/>
</dbReference>
<organism evidence="12 13">
    <name type="scientific">Rhizopus microsporus</name>
    <dbReference type="NCBI Taxonomy" id="58291"/>
    <lineage>
        <taxon>Eukaryota</taxon>
        <taxon>Fungi</taxon>
        <taxon>Fungi incertae sedis</taxon>
        <taxon>Mucoromycota</taxon>
        <taxon>Mucoromycotina</taxon>
        <taxon>Mucoromycetes</taxon>
        <taxon>Mucorales</taxon>
        <taxon>Mucorineae</taxon>
        <taxon>Rhizopodaceae</taxon>
        <taxon>Rhizopus</taxon>
    </lineage>
</organism>
<comment type="subcellular location">
    <subcellularLocation>
        <location evidence="1">Membrane</location>
        <topology evidence="1">Multi-pass membrane protein</topology>
    </subcellularLocation>
</comment>
<evidence type="ECO:0000256" key="2">
    <source>
        <dbReference type="ARBA" id="ARBA00022692"/>
    </source>
</evidence>